<evidence type="ECO:0000256" key="1">
    <source>
        <dbReference type="SAM" id="Phobius"/>
    </source>
</evidence>
<accession>A0AAX6ET72</accession>
<comment type="caution">
    <text evidence="2">The sequence shown here is derived from an EMBL/GenBank/DDBJ whole genome shotgun (WGS) entry which is preliminary data.</text>
</comment>
<keyword evidence="1" id="KW-0472">Membrane</keyword>
<keyword evidence="1" id="KW-1133">Transmembrane helix</keyword>
<evidence type="ECO:0000313" key="3">
    <source>
        <dbReference type="Proteomes" id="UP001140949"/>
    </source>
</evidence>
<dbReference type="AlphaFoldDB" id="A0AAX6ET72"/>
<gene>
    <name evidence="2" type="ORF">M6B38_171975</name>
</gene>
<name>A0AAX6ET72_IRIPA</name>
<protein>
    <submittedName>
        <fullName evidence="2">Uncharacterized protein</fullName>
    </submittedName>
</protein>
<evidence type="ECO:0000313" key="2">
    <source>
        <dbReference type="EMBL" id="KAJ6807362.1"/>
    </source>
</evidence>
<sequence length="24" mass="2711">MIAFGLVIASPTNHFLCIFLLYLN</sequence>
<dbReference type="EMBL" id="JANAVB010034003">
    <property type="protein sequence ID" value="KAJ6807362.1"/>
    <property type="molecule type" value="Genomic_DNA"/>
</dbReference>
<reference evidence="2" key="2">
    <citation type="submission" date="2023-04" db="EMBL/GenBank/DDBJ databases">
        <authorList>
            <person name="Bruccoleri R.E."/>
            <person name="Oakeley E.J."/>
            <person name="Faust A.-M."/>
            <person name="Dessus-Babus S."/>
            <person name="Altorfer M."/>
            <person name="Burckhardt D."/>
            <person name="Oertli M."/>
            <person name="Naumann U."/>
            <person name="Petersen F."/>
            <person name="Wong J."/>
        </authorList>
    </citation>
    <scope>NUCLEOTIDE SEQUENCE</scope>
    <source>
        <strain evidence="2">GSM-AAB239-AS_SAM_17_03QT</strain>
        <tissue evidence="2">Leaf</tissue>
    </source>
</reference>
<organism evidence="2 3">
    <name type="scientific">Iris pallida</name>
    <name type="common">Sweet iris</name>
    <dbReference type="NCBI Taxonomy" id="29817"/>
    <lineage>
        <taxon>Eukaryota</taxon>
        <taxon>Viridiplantae</taxon>
        <taxon>Streptophyta</taxon>
        <taxon>Embryophyta</taxon>
        <taxon>Tracheophyta</taxon>
        <taxon>Spermatophyta</taxon>
        <taxon>Magnoliopsida</taxon>
        <taxon>Liliopsida</taxon>
        <taxon>Asparagales</taxon>
        <taxon>Iridaceae</taxon>
        <taxon>Iridoideae</taxon>
        <taxon>Irideae</taxon>
        <taxon>Iris</taxon>
    </lineage>
</organism>
<feature type="transmembrane region" description="Helical" evidence="1">
    <location>
        <begin position="6"/>
        <end position="23"/>
    </location>
</feature>
<reference evidence="2" key="1">
    <citation type="journal article" date="2023" name="GigaByte">
        <title>Genome assembly of the bearded iris, Iris pallida Lam.</title>
        <authorList>
            <person name="Bruccoleri R.E."/>
            <person name="Oakeley E.J."/>
            <person name="Faust A.M.E."/>
            <person name="Altorfer M."/>
            <person name="Dessus-Babus S."/>
            <person name="Burckhardt D."/>
            <person name="Oertli M."/>
            <person name="Naumann U."/>
            <person name="Petersen F."/>
            <person name="Wong J."/>
        </authorList>
    </citation>
    <scope>NUCLEOTIDE SEQUENCE</scope>
    <source>
        <strain evidence="2">GSM-AAB239-AS_SAM_17_03QT</strain>
    </source>
</reference>
<keyword evidence="1" id="KW-0812">Transmembrane</keyword>
<dbReference type="Proteomes" id="UP001140949">
    <property type="component" value="Unassembled WGS sequence"/>
</dbReference>
<proteinExistence type="predicted"/>
<keyword evidence="3" id="KW-1185">Reference proteome</keyword>